<dbReference type="InterPro" id="IPR013078">
    <property type="entry name" value="His_Pase_superF_clade-1"/>
</dbReference>
<feature type="binding site" evidence="3">
    <location>
        <position position="147"/>
    </location>
    <ligand>
        <name>substrate</name>
    </ligand>
</feature>
<dbReference type="Pfam" id="PF00300">
    <property type="entry name" value="His_Phos_1"/>
    <property type="match status" value="1"/>
</dbReference>
<dbReference type="CDD" id="cd07067">
    <property type="entry name" value="HP_PGM_like"/>
    <property type="match status" value="1"/>
</dbReference>
<dbReference type="InterPro" id="IPR001345">
    <property type="entry name" value="PG/BPGM_mutase_AS"/>
</dbReference>
<dbReference type="PANTHER" id="PTHR48100:SF34">
    <property type="entry name" value="PHOSPHOGLYCERATE MUTASE-LIKE PROTEIN 4"/>
    <property type="match status" value="1"/>
</dbReference>
<dbReference type="InterPro" id="IPR050275">
    <property type="entry name" value="PGM_Phosphatase"/>
</dbReference>
<dbReference type="InterPro" id="IPR029033">
    <property type="entry name" value="His_PPase_superfam"/>
</dbReference>
<feature type="active site" description="Proton donor/acceptor" evidence="2">
    <location>
        <position position="172"/>
    </location>
</feature>
<dbReference type="EMBL" id="JBJUIK010000005">
    <property type="protein sequence ID" value="KAL3526758.1"/>
    <property type="molecule type" value="Genomic_DNA"/>
</dbReference>
<dbReference type="SMART" id="SM00855">
    <property type="entry name" value="PGAM"/>
    <property type="match status" value="1"/>
</dbReference>
<evidence type="ECO:0000256" key="2">
    <source>
        <dbReference type="PIRSR" id="PIRSR613078-1"/>
    </source>
</evidence>
<feature type="binding site" evidence="3">
    <location>
        <begin position="96"/>
        <end position="103"/>
    </location>
    <ligand>
        <name>substrate</name>
    </ligand>
</feature>
<accession>A0ABD3AAN6</accession>
<evidence type="ECO:0000256" key="1">
    <source>
        <dbReference type="ARBA" id="ARBA00038362"/>
    </source>
</evidence>
<name>A0ABD3AAN6_9GENT</name>
<evidence type="ECO:0000256" key="3">
    <source>
        <dbReference type="PIRSR" id="PIRSR613078-2"/>
    </source>
</evidence>
<dbReference type="PANTHER" id="PTHR48100">
    <property type="entry name" value="BROAD-SPECIFICITY PHOSPHATASE YOR283W-RELATED"/>
    <property type="match status" value="1"/>
</dbReference>
<dbReference type="AlphaFoldDB" id="A0ABD3AAN6"/>
<evidence type="ECO:0000313" key="4">
    <source>
        <dbReference type="EMBL" id="KAL3526758.1"/>
    </source>
</evidence>
<dbReference type="FunFam" id="3.40.50.1240:FF:000029">
    <property type="entry name" value="Phosphoglycerate mutase-like protein 4"/>
    <property type="match status" value="1"/>
</dbReference>
<gene>
    <name evidence="4" type="ORF">ACH5RR_011414</name>
</gene>
<organism evidence="4 5">
    <name type="scientific">Cinchona calisaya</name>
    <dbReference type="NCBI Taxonomy" id="153742"/>
    <lineage>
        <taxon>Eukaryota</taxon>
        <taxon>Viridiplantae</taxon>
        <taxon>Streptophyta</taxon>
        <taxon>Embryophyta</taxon>
        <taxon>Tracheophyta</taxon>
        <taxon>Spermatophyta</taxon>
        <taxon>Magnoliopsida</taxon>
        <taxon>eudicotyledons</taxon>
        <taxon>Gunneridae</taxon>
        <taxon>Pentapetalae</taxon>
        <taxon>asterids</taxon>
        <taxon>lamiids</taxon>
        <taxon>Gentianales</taxon>
        <taxon>Rubiaceae</taxon>
        <taxon>Cinchonoideae</taxon>
        <taxon>Cinchoneae</taxon>
        <taxon>Cinchona</taxon>
    </lineage>
</organism>
<reference evidence="4 5" key="1">
    <citation type="submission" date="2024-11" db="EMBL/GenBank/DDBJ databases">
        <title>A near-complete genome assembly of Cinchona calisaya.</title>
        <authorList>
            <person name="Lian D.C."/>
            <person name="Zhao X.W."/>
            <person name="Wei L."/>
        </authorList>
    </citation>
    <scope>NUCLEOTIDE SEQUENCE [LARGE SCALE GENOMIC DNA]</scope>
    <source>
        <tissue evidence="4">Nenye</tissue>
    </source>
</reference>
<dbReference type="Gene3D" id="3.40.50.1240">
    <property type="entry name" value="Phosphoglycerate mutase-like"/>
    <property type="match status" value="1"/>
</dbReference>
<keyword evidence="5" id="KW-1185">Reference proteome</keyword>
<evidence type="ECO:0000313" key="5">
    <source>
        <dbReference type="Proteomes" id="UP001630127"/>
    </source>
</evidence>
<dbReference type="SUPFAM" id="SSF53254">
    <property type="entry name" value="Phosphoglycerate mutase-like"/>
    <property type="match status" value="1"/>
</dbReference>
<dbReference type="Proteomes" id="UP001630127">
    <property type="component" value="Unassembled WGS sequence"/>
</dbReference>
<comment type="similarity">
    <text evidence="1">Belongs to the phosphoglycerate mutase family.</text>
</comment>
<feature type="active site" description="Tele-phosphohistidine intermediate" evidence="2">
    <location>
        <position position="97"/>
    </location>
</feature>
<evidence type="ECO:0008006" key="6">
    <source>
        <dbReference type="Google" id="ProtNLM"/>
    </source>
</evidence>
<comment type="caution">
    <text evidence="4">The sequence shown here is derived from an EMBL/GenBank/DDBJ whole genome shotgun (WGS) entry which is preliminary data.</text>
</comment>
<protein>
    <recommendedName>
        <fullName evidence="6">Phosphoglycerate mutase-like protein 4</fullName>
    </recommendedName>
</protein>
<sequence>MSLLLLRTLHNNWNWTSEVVLFRRRPLPRPLQFLRPGSETLRFIIPPPLKLTRSIFFSVSLMADSNSSILQQPETDIDGKITENVQPKYAEIVVIRHGETEWNADGRIQGHLDVELNDVGRQQAAVVAERVSKEFKVSAVYSSDLKRAFETAQIIASSCGGLQVIKDPDLRERHLGDLQGLVVREAAKSISKAYKAFVSNRRDEEIPGGGESLDQLYQRSTSSLQRIANKHLGERVVVVTHGGVIRALHRRASSHGRSAGKIMNTSVNVFQLSDEDEWTIKVWGDVSHLKQTGFLESGFGGDKSSG</sequence>
<dbReference type="PROSITE" id="PS00175">
    <property type="entry name" value="PG_MUTASE"/>
    <property type="match status" value="1"/>
</dbReference>
<proteinExistence type="inferred from homology"/>